<dbReference type="AlphaFoldDB" id="A0A543PK76"/>
<sequence>MQGVGPGTLLGGRYAVTLRTSEAPSHERWRASDHTLEREVVLVCFPASSPIAAAALDAARRAAGVEDPRLVRVLDVGTDQGIAFVVEEPLTGAVPLSHLLQSGGLSADEVRRLTGETASALDKASHRGLHHLALTPSTVLRMPDGAVKVRGLATEAVLTGADRISDEQAARADAVGLVKVAYAGLTGRWPAVSVDDGLVGPGPAAGTGLENAPPVVGGVTAPSEIVTGVPNDLDLICRMTLSSSGGRRGPLSPGDLALQIAPWPSVPPQSDGASGIRLPAPRASAGSTRVLPAVGAAGAAGAGAARAEGSTDVIPAVGGADETRAFASGSSTGGAAAGGAGAAAGAAGAAASGGASGTAGLAAAGAAAAGAAAAIGDRVGSFARAAADKAAARAAERRAAHSAADDDYDGEEIALTDALDEAPDTDLEPPLPVFGRDAPERPSGTQSRIALAIVGVLVIVALIIGINNVAKIGKSDGDTAAAVVTVTATRSTSSSAAPTTSEPAPTSSSAPPATPVSIVGGTGYDEQDGTEADQNVKKVYDGDPSTGWQSRWYGTPRYNGGKEGVGVILTLSQPTAVSEVELVLPAKQDVTVYLTNGTSRSGAQEVGSAKGAEGTVTIKASKKLEPGTTLIVFVTKAAPAESPTRYRAQINEVTVR</sequence>
<feature type="region of interest" description="Disordered" evidence="1">
    <location>
        <begin position="418"/>
        <end position="445"/>
    </location>
</feature>
<evidence type="ECO:0000256" key="1">
    <source>
        <dbReference type="SAM" id="MobiDB-lite"/>
    </source>
</evidence>
<reference evidence="3 4" key="1">
    <citation type="submission" date="2019-06" db="EMBL/GenBank/DDBJ databases">
        <title>Sequencing the genomes of 1000 actinobacteria strains.</title>
        <authorList>
            <person name="Klenk H.-P."/>
        </authorList>
    </citation>
    <scope>NUCLEOTIDE SEQUENCE [LARGE SCALE GENOMIC DNA]</scope>
    <source>
        <strain evidence="3 4">DSM 21776</strain>
    </source>
</reference>
<comment type="caution">
    <text evidence="3">The sequence shown here is derived from an EMBL/GenBank/DDBJ whole genome shotgun (WGS) entry which is preliminary data.</text>
</comment>
<dbReference type="SUPFAM" id="SSF56112">
    <property type="entry name" value="Protein kinase-like (PK-like)"/>
    <property type="match status" value="1"/>
</dbReference>
<keyword evidence="2" id="KW-1133">Transmembrane helix</keyword>
<feature type="compositionally biased region" description="Acidic residues" evidence="1">
    <location>
        <begin position="418"/>
        <end position="427"/>
    </location>
</feature>
<feature type="compositionally biased region" description="Low complexity" evidence="1">
    <location>
        <begin position="244"/>
        <end position="254"/>
    </location>
</feature>
<proteinExistence type="predicted"/>
<keyword evidence="2" id="KW-0472">Membrane</keyword>
<dbReference type="OrthoDB" id="9786339at2"/>
<dbReference type="EMBL" id="VFQF01000003">
    <property type="protein sequence ID" value="TQN44453.1"/>
    <property type="molecule type" value="Genomic_DNA"/>
</dbReference>
<keyword evidence="2" id="KW-0812">Transmembrane</keyword>
<organism evidence="3 4">
    <name type="scientific">Humibacillus xanthopallidus</name>
    <dbReference type="NCBI Taxonomy" id="412689"/>
    <lineage>
        <taxon>Bacteria</taxon>
        <taxon>Bacillati</taxon>
        <taxon>Actinomycetota</taxon>
        <taxon>Actinomycetes</taxon>
        <taxon>Micrococcales</taxon>
        <taxon>Intrasporangiaceae</taxon>
        <taxon>Humibacillus</taxon>
    </lineage>
</organism>
<dbReference type="Gene3D" id="3.30.200.20">
    <property type="entry name" value="Phosphorylase Kinase, domain 1"/>
    <property type="match status" value="1"/>
</dbReference>
<protein>
    <submittedName>
        <fullName evidence="3">Uncharacterized protein</fullName>
    </submittedName>
</protein>
<feature type="transmembrane region" description="Helical" evidence="2">
    <location>
        <begin position="449"/>
        <end position="470"/>
    </location>
</feature>
<evidence type="ECO:0000313" key="3">
    <source>
        <dbReference type="EMBL" id="TQN44453.1"/>
    </source>
</evidence>
<dbReference type="Proteomes" id="UP000320085">
    <property type="component" value="Unassembled WGS sequence"/>
</dbReference>
<feature type="compositionally biased region" description="Low complexity" evidence="1">
    <location>
        <begin position="488"/>
        <end position="517"/>
    </location>
</feature>
<evidence type="ECO:0000256" key="2">
    <source>
        <dbReference type="SAM" id="Phobius"/>
    </source>
</evidence>
<feature type="region of interest" description="Disordered" evidence="1">
    <location>
        <begin position="244"/>
        <end position="281"/>
    </location>
</feature>
<accession>A0A543PK76</accession>
<feature type="region of interest" description="Disordered" evidence="1">
    <location>
        <begin position="488"/>
        <end position="554"/>
    </location>
</feature>
<dbReference type="Gene3D" id="1.10.510.10">
    <property type="entry name" value="Transferase(Phosphotransferase) domain 1"/>
    <property type="match status" value="1"/>
</dbReference>
<dbReference type="RefSeq" id="WP_141823806.1">
    <property type="nucleotide sequence ID" value="NZ_BAAAQC010000010.1"/>
</dbReference>
<dbReference type="InterPro" id="IPR011009">
    <property type="entry name" value="Kinase-like_dom_sf"/>
</dbReference>
<dbReference type="CDD" id="cd13973">
    <property type="entry name" value="PK_MviN-like"/>
    <property type="match status" value="1"/>
</dbReference>
<evidence type="ECO:0000313" key="4">
    <source>
        <dbReference type="Proteomes" id="UP000320085"/>
    </source>
</evidence>
<gene>
    <name evidence="3" type="ORF">FHX52_3666</name>
</gene>
<name>A0A543PK76_9MICO</name>